<evidence type="ECO:0008006" key="4">
    <source>
        <dbReference type="Google" id="ProtNLM"/>
    </source>
</evidence>
<gene>
    <name evidence="2" type="ORF">VO01_14170</name>
</gene>
<dbReference type="AlphaFoldDB" id="A0A0D5CKD5"/>
<proteinExistence type="predicted"/>
<feature type="signal peptide" evidence="1">
    <location>
        <begin position="1"/>
        <end position="28"/>
    </location>
</feature>
<name>A0A0D5CKD5_9MICO</name>
<dbReference type="KEGG" id="cmh:VO01_14170"/>
<evidence type="ECO:0000256" key="1">
    <source>
        <dbReference type="SAM" id="SignalP"/>
    </source>
</evidence>
<reference evidence="2 3" key="1">
    <citation type="journal article" date="2015" name="Genome Announc.">
        <title>Complete Genome Sequence of Clavibacter michiganensis subsp. insidiosus R1-1 Using PacBio Single-Molecule Real-Time Technology.</title>
        <authorList>
            <person name="Lu Y."/>
            <person name="Samac D.A."/>
            <person name="Glazebrook J."/>
            <person name="Ishimaru C.A."/>
        </authorList>
    </citation>
    <scope>NUCLEOTIDE SEQUENCE [LARGE SCALE GENOMIC DNA]</scope>
    <source>
        <strain evidence="2 3">R1-1</strain>
    </source>
</reference>
<dbReference type="PATRIC" id="fig|33014.5.peg.2927"/>
<dbReference type="PROSITE" id="PS51257">
    <property type="entry name" value="PROKAR_LIPOPROTEIN"/>
    <property type="match status" value="1"/>
</dbReference>
<accession>A0A0D5CKD5</accession>
<feature type="chain" id="PRO_5002291999" description="Secreted protein" evidence="1">
    <location>
        <begin position="29"/>
        <end position="161"/>
    </location>
</feature>
<sequence>MRPSSMPATRARRVLSALLVAGAIAAFASGCVGDGVACPAIAWANQAEVHLTGSQQAVERVAWVELCDDSSCSRSAEDPRDPGADDRLPLELADEALRSNPDMWTMRLVMSAPGRVTLTAYAADATVLATADADLAWTRVGGTPECGGESVAGPVDLPIPG</sequence>
<evidence type="ECO:0000313" key="3">
    <source>
        <dbReference type="Proteomes" id="UP000032604"/>
    </source>
</evidence>
<dbReference type="EMBL" id="CP011043">
    <property type="protein sequence ID" value="AJW80113.1"/>
    <property type="molecule type" value="Genomic_DNA"/>
</dbReference>
<protein>
    <recommendedName>
        <fullName evidence="4">Secreted protein</fullName>
    </recommendedName>
</protein>
<dbReference type="Proteomes" id="UP000032604">
    <property type="component" value="Chromosome"/>
</dbReference>
<organism evidence="2 3">
    <name type="scientific">Clavibacter michiganensis subsp. insidiosus</name>
    <dbReference type="NCBI Taxonomy" id="33014"/>
    <lineage>
        <taxon>Bacteria</taxon>
        <taxon>Bacillati</taxon>
        <taxon>Actinomycetota</taxon>
        <taxon>Actinomycetes</taxon>
        <taxon>Micrococcales</taxon>
        <taxon>Microbacteriaceae</taxon>
        <taxon>Clavibacter</taxon>
    </lineage>
</organism>
<dbReference type="HOGENOM" id="CLU_1727582_0_0_11"/>
<evidence type="ECO:0000313" key="2">
    <source>
        <dbReference type="EMBL" id="AJW80113.1"/>
    </source>
</evidence>
<keyword evidence="1" id="KW-0732">Signal</keyword>